<organism evidence="7 8">
    <name type="scientific">Paenibacillus oryzae</name>
    <dbReference type="NCBI Taxonomy" id="1844972"/>
    <lineage>
        <taxon>Bacteria</taxon>
        <taxon>Bacillati</taxon>
        <taxon>Bacillota</taxon>
        <taxon>Bacilli</taxon>
        <taxon>Bacillales</taxon>
        <taxon>Paenibacillaceae</taxon>
        <taxon>Paenibacillus</taxon>
    </lineage>
</organism>
<dbReference type="SMART" id="SM00448">
    <property type="entry name" value="REC"/>
    <property type="match status" value="1"/>
</dbReference>
<sequence length="534" mass="61297">MFNLLVVDDEDIAIRGITHGIDWSDMKIKEIFTAYDADEAKEMLLKHSIDILLSDIDMPGESGIELLRWANEHKPGTVTLFLTGHADFTFAQQAVQLDCFDYLLKPIDHNELKRCIGGAISKVEEQRKLTEIRSTYDHYSELWRQQRPVLVERFWQDLFHYRLSANPALLDAALASYDIPLKASDPITVILVSIEEWREEWSARDEEIMTYGVKNAAEEMLLGEKGGTVVQEAGGTLYVIGYESYEATQEETAERCRRFITECRAMLHCGLSCYIGKPQLVREARGCIEQLQEQEKRNISNSGAVLLANEFDVSRGEIGLQIISFTDWSLLLTMGKRTELAYRIDECFDRMLQQKASYTALASFYFGFMNMIFDWMHERSLAVEKVFPGGEWEEGALALKSLARLRTWSHAMCDLATSYSQQQGGTVSQTVAKVQQYMKERMHEEFSREEAAEYVYLNPAYLSRLFRKETGKSLTDYLVELRIAKAREELSGGNNRISDIAQGVGYSNFSHFSQLFKRMTGLTPQEYRKKFQHL</sequence>
<dbReference type="InterPro" id="IPR001789">
    <property type="entry name" value="Sig_transdc_resp-reg_receiver"/>
</dbReference>
<evidence type="ECO:0000256" key="4">
    <source>
        <dbReference type="PROSITE-ProRule" id="PRU00169"/>
    </source>
</evidence>
<dbReference type="PANTHER" id="PTHR43280:SF28">
    <property type="entry name" value="HTH-TYPE TRANSCRIPTIONAL ACTIVATOR RHAS"/>
    <property type="match status" value="1"/>
</dbReference>
<keyword evidence="1" id="KW-0805">Transcription regulation</keyword>
<name>A0A1A5YDL1_9BACL</name>
<dbReference type="InterPro" id="IPR020449">
    <property type="entry name" value="Tscrpt_reg_AraC-type_HTH"/>
</dbReference>
<dbReference type="InterPro" id="IPR018062">
    <property type="entry name" value="HTH_AraC-typ_CS"/>
</dbReference>
<feature type="modified residue" description="4-aspartylphosphate" evidence="4">
    <location>
        <position position="55"/>
    </location>
</feature>
<dbReference type="Proteomes" id="UP000092024">
    <property type="component" value="Unassembled WGS sequence"/>
</dbReference>
<dbReference type="Gene3D" id="3.40.50.2300">
    <property type="match status" value="1"/>
</dbReference>
<dbReference type="PROSITE" id="PS01124">
    <property type="entry name" value="HTH_ARAC_FAMILY_2"/>
    <property type="match status" value="1"/>
</dbReference>
<dbReference type="Gene3D" id="1.10.10.60">
    <property type="entry name" value="Homeodomain-like"/>
    <property type="match status" value="2"/>
</dbReference>
<keyword evidence="8" id="KW-1185">Reference proteome</keyword>
<keyword evidence="4" id="KW-0597">Phosphoprotein</keyword>
<dbReference type="CDD" id="cd17536">
    <property type="entry name" value="REC_YesN-like"/>
    <property type="match status" value="1"/>
</dbReference>
<evidence type="ECO:0000256" key="1">
    <source>
        <dbReference type="ARBA" id="ARBA00023015"/>
    </source>
</evidence>
<dbReference type="SUPFAM" id="SSF52172">
    <property type="entry name" value="CheY-like"/>
    <property type="match status" value="1"/>
</dbReference>
<evidence type="ECO:0000313" key="8">
    <source>
        <dbReference type="Proteomes" id="UP000092024"/>
    </source>
</evidence>
<dbReference type="GO" id="GO:0000160">
    <property type="term" value="P:phosphorelay signal transduction system"/>
    <property type="evidence" value="ECO:0007669"/>
    <property type="project" value="InterPro"/>
</dbReference>
<dbReference type="InterPro" id="IPR009057">
    <property type="entry name" value="Homeodomain-like_sf"/>
</dbReference>
<accession>A0A1A5YDL1</accession>
<keyword evidence="3" id="KW-0804">Transcription</keyword>
<dbReference type="STRING" id="1844972.A7K91_08095"/>
<evidence type="ECO:0000259" key="6">
    <source>
        <dbReference type="PROSITE" id="PS50110"/>
    </source>
</evidence>
<evidence type="ECO:0000256" key="3">
    <source>
        <dbReference type="ARBA" id="ARBA00023163"/>
    </source>
</evidence>
<dbReference type="PROSITE" id="PS50110">
    <property type="entry name" value="RESPONSE_REGULATORY"/>
    <property type="match status" value="1"/>
</dbReference>
<dbReference type="PROSITE" id="PS00041">
    <property type="entry name" value="HTH_ARAC_FAMILY_1"/>
    <property type="match status" value="1"/>
</dbReference>
<proteinExistence type="predicted"/>
<dbReference type="GO" id="GO:0043565">
    <property type="term" value="F:sequence-specific DNA binding"/>
    <property type="evidence" value="ECO:0007669"/>
    <property type="project" value="InterPro"/>
</dbReference>
<dbReference type="SUPFAM" id="SSF46689">
    <property type="entry name" value="Homeodomain-like"/>
    <property type="match status" value="2"/>
</dbReference>
<dbReference type="PRINTS" id="PR00032">
    <property type="entry name" value="HTHARAC"/>
</dbReference>
<dbReference type="InterPro" id="IPR018060">
    <property type="entry name" value="HTH_AraC"/>
</dbReference>
<evidence type="ECO:0000259" key="5">
    <source>
        <dbReference type="PROSITE" id="PS01124"/>
    </source>
</evidence>
<dbReference type="RefSeq" id="WP_068685830.1">
    <property type="nucleotide sequence ID" value="NZ_LYPA01000070.1"/>
</dbReference>
<gene>
    <name evidence="7" type="ORF">A7K91_08095</name>
</gene>
<dbReference type="PANTHER" id="PTHR43280">
    <property type="entry name" value="ARAC-FAMILY TRANSCRIPTIONAL REGULATOR"/>
    <property type="match status" value="1"/>
</dbReference>
<dbReference type="SMART" id="SM00342">
    <property type="entry name" value="HTH_ARAC"/>
    <property type="match status" value="1"/>
</dbReference>
<keyword evidence="2 7" id="KW-0238">DNA-binding</keyword>
<dbReference type="GO" id="GO:0003700">
    <property type="term" value="F:DNA-binding transcription factor activity"/>
    <property type="evidence" value="ECO:0007669"/>
    <property type="project" value="InterPro"/>
</dbReference>
<comment type="caution">
    <text evidence="7">The sequence shown here is derived from an EMBL/GenBank/DDBJ whole genome shotgun (WGS) entry which is preliminary data.</text>
</comment>
<dbReference type="EMBL" id="LYPA01000070">
    <property type="protein sequence ID" value="OBR63721.1"/>
    <property type="molecule type" value="Genomic_DNA"/>
</dbReference>
<feature type="domain" description="HTH araC/xylS-type" evidence="5">
    <location>
        <begin position="432"/>
        <end position="530"/>
    </location>
</feature>
<evidence type="ECO:0000313" key="7">
    <source>
        <dbReference type="EMBL" id="OBR63721.1"/>
    </source>
</evidence>
<dbReference type="Pfam" id="PF12833">
    <property type="entry name" value="HTH_18"/>
    <property type="match status" value="1"/>
</dbReference>
<dbReference type="AlphaFoldDB" id="A0A1A5YDL1"/>
<feature type="domain" description="Response regulatory" evidence="6">
    <location>
        <begin position="3"/>
        <end position="120"/>
    </location>
</feature>
<dbReference type="OrthoDB" id="1974963at2"/>
<evidence type="ECO:0000256" key="2">
    <source>
        <dbReference type="ARBA" id="ARBA00023125"/>
    </source>
</evidence>
<dbReference type="InterPro" id="IPR011006">
    <property type="entry name" value="CheY-like_superfamily"/>
</dbReference>
<protein>
    <submittedName>
        <fullName evidence="7">DNA-binding response regulator</fullName>
    </submittedName>
</protein>
<dbReference type="Pfam" id="PF00072">
    <property type="entry name" value="Response_reg"/>
    <property type="match status" value="1"/>
</dbReference>
<reference evidence="7 8" key="1">
    <citation type="submission" date="2016-05" db="EMBL/GenBank/DDBJ databases">
        <title>Paenibacillus oryzae. sp. nov., isolated from the rice root.</title>
        <authorList>
            <person name="Zhang J."/>
            <person name="Zhang X."/>
        </authorList>
    </citation>
    <scope>NUCLEOTIDE SEQUENCE [LARGE SCALE GENOMIC DNA]</scope>
    <source>
        <strain evidence="7 8">1DrF-4</strain>
    </source>
</reference>